<evidence type="ECO:0008006" key="11">
    <source>
        <dbReference type="Google" id="ProtNLM"/>
    </source>
</evidence>
<keyword evidence="10" id="KW-1185">Reference proteome</keyword>
<feature type="transmembrane region" description="Helical" evidence="8">
    <location>
        <begin position="131"/>
        <end position="148"/>
    </location>
</feature>
<feature type="transmembrane region" description="Helical" evidence="8">
    <location>
        <begin position="160"/>
        <end position="184"/>
    </location>
</feature>
<dbReference type="Proteomes" id="UP000078486">
    <property type="component" value="Unassembled WGS sequence"/>
</dbReference>
<dbReference type="GO" id="GO:0005886">
    <property type="term" value="C:plasma membrane"/>
    <property type="evidence" value="ECO:0007669"/>
    <property type="project" value="UniProtKB-SubCell"/>
</dbReference>
<organism evidence="9 10">
    <name type="scientific">Termitidicoccus mucosus</name>
    <dbReference type="NCBI Taxonomy" id="1184151"/>
    <lineage>
        <taxon>Bacteria</taxon>
        <taxon>Pseudomonadati</taxon>
        <taxon>Verrucomicrobiota</taxon>
        <taxon>Opitutia</taxon>
        <taxon>Opitutales</taxon>
        <taxon>Opitutaceae</taxon>
        <taxon>Termitidicoccus</taxon>
    </lineage>
</organism>
<dbReference type="GO" id="GO:0006814">
    <property type="term" value="P:sodium ion transport"/>
    <property type="evidence" value="ECO:0007669"/>
    <property type="project" value="InterPro"/>
</dbReference>
<evidence type="ECO:0000313" key="9">
    <source>
        <dbReference type="EMBL" id="OAM87297.1"/>
    </source>
</evidence>
<dbReference type="Pfam" id="PF13347">
    <property type="entry name" value="MFS_2"/>
    <property type="match status" value="1"/>
</dbReference>
<feature type="transmembrane region" description="Helical" evidence="8">
    <location>
        <begin position="248"/>
        <end position="270"/>
    </location>
</feature>
<evidence type="ECO:0000256" key="2">
    <source>
        <dbReference type="ARBA" id="ARBA00009617"/>
    </source>
</evidence>
<feature type="transmembrane region" description="Helical" evidence="8">
    <location>
        <begin position="211"/>
        <end position="228"/>
    </location>
</feature>
<dbReference type="GO" id="GO:0008643">
    <property type="term" value="P:carbohydrate transport"/>
    <property type="evidence" value="ECO:0007669"/>
    <property type="project" value="InterPro"/>
</dbReference>
<dbReference type="EMBL" id="LRRQ01000175">
    <property type="protein sequence ID" value="OAM87297.1"/>
    <property type="molecule type" value="Genomic_DNA"/>
</dbReference>
<evidence type="ECO:0000256" key="5">
    <source>
        <dbReference type="ARBA" id="ARBA00022692"/>
    </source>
</evidence>
<comment type="similarity">
    <text evidence="2">Belongs to the sodium:galactoside symporter (TC 2.A.2) family.</text>
</comment>
<dbReference type="InterPro" id="IPR039672">
    <property type="entry name" value="MFS_2"/>
</dbReference>
<dbReference type="PROSITE" id="PS00872">
    <property type="entry name" value="NA_GALACTOSIDE_SYMP"/>
    <property type="match status" value="1"/>
</dbReference>
<evidence type="ECO:0000313" key="10">
    <source>
        <dbReference type="Proteomes" id="UP000078486"/>
    </source>
</evidence>
<evidence type="ECO:0000256" key="3">
    <source>
        <dbReference type="ARBA" id="ARBA00022448"/>
    </source>
</evidence>
<dbReference type="PANTHER" id="PTHR11328:SF24">
    <property type="entry name" value="MAJOR FACILITATOR SUPERFAMILY (MFS) PROFILE DOMAIN-CONTAINING PROTEIN"/>
    <property type="match status" value="1"/>
</dbReference>
<gene>
    <name evidence="9" type="ORF">AW736_23880</name>
</gene>
<feature type="transmembrane region" description="Helical" evidence="8">
    <location>
        <begin position="282"/>
        <end position="302"/>
    </location>
</feature>
<keyword evidence="5 8" id="KW-0812">Transmembrane</keyword>
<dbReference type="InterPro" id="IPR036259">
    <property type="entry name" value="MFS_trans_sf"/>
</dbReference>
<evidence type="ECO:0000256" key="7">
    <source>
        <dbReference type="ARBA" id="ARBA00023136"/>
    </source>
</evidence>
<protein>
    <recommendedName>
        <fullName evidence="11">MFS transporter</fullName>
    </recommendedName>
</protein>
<sequence>MTESLVNCIYSLSFPIFSISLGVSASLVGLAQSLPRMIDAFTDPLMGSISDNTRTRFGRRRPYILIGAIGCGLIVPLIFRPNPGWSEHVLFAWLLSLTIVFFLFFTVWSIPWSALGLEMSDDYNDRTSLQVTRMVFATIAQIAISWAYKLCFYFDKNELIGVRSVTLIVGGIMFGGGVLSALFIKEWRKTSNQAKLNLLSAVKMTLRNRPFLLVCCTVLFFAGGVIVVEPMLLYVNIHHVYDGARAPASTIMGISGTVGVITTVLLLPLGGWLSSKVGKRHAAYIALSLIVVGKGSQYFLVTPNHPYLQIISRIIFQPGIMLMWALVPSMIADICDLDELQTGARREAVFSAVYQWIWKLGATLAVALAGTLLTFFGADSIAPGVKLDAGTIQNLRISLAIVPPLFGVLAFLCIWKYPLTAEKIQEIKEQKNAIPN</sequence>
<comment type="caution">
    <text evidence="9">The sequence shown here is derived from an EMBL/GenBank/DDBJ whole genome shotgun (WGS) entry which is preliminary data.</text>
</comment>
<evidence type="ECO:0000256" key="6">
    <source>
        <dbReference type="ARBA" id="ARBA00022989"/>
    </source>
</evidence>
<dbReference type="GO" id="GO:0015293">
    <property type="term" value="F:symporter activity"/>
    <property type="evidence" value="ECO:0007669"/>
    <property type="project" value="InterPro"/>
</dbReference>
<evidence type="ECO:0000256" key="8">
    <source>
        <dbReference type="SAM" id="Phobius"/>
    </source>
</evidence>
<dbReference type="PANTHER" id="PTHR11328">
    <property type="entry name" value="MAJOR FACILITATOR SUPERFAMILY DOMAIN-CONTAINING PROTEIN"/>
    <property type="match status" value="1"/>
</dbReference>
<keyword evidence="6 8" id="KW-1133">Transmembrane helix</keyword>
<evidence type="ECO:0000256" key="1">
    <source>
        <dbReference type="ARBA" id="ARBA00004651"/>
    </source>
</evidence>
<dbReference type="AlphaFoldDB" id="A0A178IDR4"/>
<feature type="transmembrane region" description="Helical" evidence="8">
    <location>
        <begin position="62"/>
        <end position="79"/>
    </location>
</feature>
<evidence type="ECO:0000256" key="4">
    <source>
        <dbReference type="ARBA" id="ARBA00022475"/>
    </source>
</evidence>
<reference evidence="9 10" key="1">
    <citation type="submission" date="2016-01" db="EMBL/GenBank/DDBJ databases">
        <title>High potential of lignocellulose degradation of a new Verrucomicrobia species.</title>
        <authorList>
            <person name="Wang Y."/>
            <person name="Shi Y."/>
            <person name="Qiu Z."/>
            <person name="Liu S."/>
            <person name="Yang H."/>
        </authorList>
    </citation>
    <scope>NUCLEOTIDE SEQUENCE [LARGE SCALE GENOMIC DNA]</scope>
    <source>
        <strain evidence="9 10">TSB47</strain>
    </source>
</reference>
<dbReference type="Gene3D" id="1.20.1250.20">
    <property type="entry name" value="MFS general substrate transporter like domains"/>
    <property type="match status" value="2"/>
</dbReference>
<feature type="transmembrane region" description="Helical" evidence="8">
    <location>
        <begin position="356"/>
        <end position="377"/>
    </location>
</feature>
<dbReference type="InterPro" id="IPR018043">
    <property type="entry name" value="Na/Gal_symport_CS"/>
</dbReference>
<feature type="transmembrane region" description="Helical" evidence="8">
    <location>
        <begin position="397"/>
        <end position="415"/>
    </location>
</feature>
<name>A0A178IDR4_9BACT</name>
<proteinExistence type="inferred from homology"/>
<dbReference type="SUPFAM" id="SSF103473">
    <property type="entry name" value="MFS general substrate transporter"/>
    <property type="match status" value="1"/>
</dbReference>
<keyword evidence="3" id="KW-0813">Transport</keyword>
<feature type="transmembrane region" description="Helical" evidence="8">
    <location>
        <begin position="91"/>
        <end position="110"/>
    </location>
</feature>
<feature type="transmembrane region" description="Helical" evidence="8">
    <location>
        <begin position="12"/>
        <end position="31"/>
    </location>
</feature>
<keyword evidence="4" id="KW-1003">Cell membrane</keyword>
<accession>A0A178IDR4</accession>
<feature type="transmembrane region" description="Helical" evidence="8">
    <location>
        <begin position="314"/>
        <end position="335"/>
    </location>
</feature>
<keyword evidence="7 8" id="KW-0472">Membrane</keyword>
<comment type="subcellular location">
    <subcellularLocation>
        <location evidence="1">Cell membrane</location>
        <topology evidence="1">Multi-pass membrane protein</topology>
    </subcellularLocation>
</comment>